<accession>A0A814IKC5</accession>
<keyword evidence="3" id="KW-0645">Protease</keyword>
<dbReference type="SUPFAM" id="SSF50494">
    <property type="entry name" value="Trypsin-like serine proteases"/>
    <property type="match status" value="1"/>
</dbReference>
<dbReference type="GO" id="GO:0004252">
    <property type="term" value="F:serine-type endopeptidase activity"/>
    <property type="evidence" value="ECO:0007669"/>
    <property type="project" value="InterPro"/>
</dbReference>
<dbReference type="InterPro" id="IPR001254">
    <property type="entry name" value="Trypsin_dom"/>
</dbReference>
<dbReference type="InterPro" id="IPR033116">
    <property type="entry name" value="TRYPSIN_SER"/>
</dbReference>
<dbReference type="GO" id="GO:0006508">
    <property type="term" value="P:proteolysis"/>
    <property type="evidence" value="ECO:0007669"/>
    <property type="project" value="UniProtKB-KW"/>
</dbReference>
<evidence type="ECO:0000313" key="5">
    <source>
        <dbReference type="EMBL" id="CAF1024655.1"/>
    </source>
</evidence>
<dbReference type="PROSITE" id="PS50240">
    <property type="entry name" value="TRYPSIN_DOM"/>
    <property type="match status" value="1"/>
</dbReference>
<dbReference type="PROSITE" id="PS00135">
    <property type="entry name" value="TRYPSIN_SER"/>
    <property type="match status" value="1"/>
</dbReference>
<dbReference type="CDD" id="cd00190">
    <property type="entry name" value="Tryp_SPc"/>
    <property type="match status" value="1"/>
</dbReference>
<protein>
    <recommendedName>
        <fullName evidence="4">Peptidase S1 domain-containing protein</fullName>
    </recommendedName>
</protein>
<keyword evidence="1" id="KW-1015">Disulfide bond</keyword>
<dbReference type="InterPro" id="IPR001314">
    <property type="entry name" value="Peptidase_S1A"/>
</dbReference>
<dbReference type="PROSITE" id="PS00134">
    <property type="entry name" value="TRYPSIN_HIS"/>
    <property type="match status" value="1"/>
</dbReference>
<dbReference type="Gene3D" id="2.40.10.10">
    <property type="entry name" value="Trypsin-like serine proteases"/>
    <property type="match status" value="1"/>
</dbReference>
<feature type="domain" description="Peptidase S1" evidence="4">
    <location>
        <begin position="6"/>
        <end position="259"/>
    </location>
</feature>
<dbReference type="PANTHER" id="PTHR24252:SF18">
    <property type="entry name" value="OVOCHYMASE 1"/>
    <property type="match status" value="1"/>
</dbReference>
<dbReference type="Proteomes" id="UP000663860">
    <property type="component" value="Unassembled WGS sequence"/>
</dbReference>
<dbReference type="SMART" id="SM00020">
    <property type="entry name" value="Tryp_SPc"/>
    <property type="match status" value="1"/>
</dbReference>
<dbReference type="InterPro" id="IPR018114">
    <property type="entry name" value="TRYPSIN_HIS"/>
</dbReference>
<dbReference type="AlphaFoldDB" id="A0A814IKC5"/>
<dbReference type="InterPro" id="IPR043504">
    <property type="entry name" value="Peptidase_S1_PA_chymotrypsin"/>
</dbReference>
<keyword evidence="3" id="KW-0720">Serine protease</keyword>
<dbReference type="FunFam" id="2.40.10.10:FF:000002">
    <property type="entry name" value="Transmembrane protease serine"/>
    <property type="match status" value="1"/>
</dbReference>
<evidence type="ECO:0000313" key="6">
    <source>
        <dbReference type="Proteomes" id="UP000663860"/>
    </source>
</evidence>
<dbReference type="InterPro" id="IPR009003">
    <property type="entry name" value="Peptidase_S1_PA"/>
</dbReference>
<name>A0A814IKC5_9BILA</name>
<comment type="similarity">
    <text evidence="2">Belongs to the peptidase S1 family. CLIP subfamily.</text>
</comment>
<organism evidence="5 6">
    <name type="scientific">Adineta steineri</name>
    <dbReference type="NCBI Taxonomy" id="433720"/>
    <lineage>
        <taxon>Eukaryota</taxon>
        <taxon>Metazoa</taxon>
        <taxon>Spiralia</taxon>
        <taxon>Gnathifera</taxon>
        <taxon>Rotifera</taxon>
        <taxon>Eurotatoria</taxon>
        <taxon>Bdelloidea</taxon>
        <taxon>Adinetida</taxon>
        <taxon>Adinetidae</taxon>
        <taxon>Adineta</taxon>
    </lineage>
</organism>
<comment type="caution">
    <text evidence="5">The sequence shown here is derived from an EMBL/GenBank/DDBJ whole genome shotgun (WGS) entry which is preliminary data.</text>
</comment>
<dbReference type="Pfam" id="PF00089">
    <property type="entry name" value="Trypsin"/>
    <property type="match status" value="1"/>
</dbReference>
<proteinExistence type="inferred from homology"/>
<gene>
    <name evidence="5" type="ORF">IZO911_LOCUS18918</name>
</gene>
<dbReference type="EMBL" id="CAJNOE010000186">
    <property type="protein sequence ID" value="CAF1024655.1"/>
    <property type="molecule type" value="Genomic_DNA"/>
</dbReference>
<sequence>MNTARIIGGEQVTVHQSWPWIVSIRRWGHHICGGVIISASFILTAAHCIPSITGLSVAIGITQQSTAHCIPSITGLSVAIGITQQSSLTNNDSRIQVITTVYLHPNWNPEKMHNDLAILQLEHSLNGALFNAICLPLKTDVLLIGSEVIAIGFGREKESSTRSSDVLRQIKLRILSHTSRTCKNELTDTHTQICAGLEIAGKDTCKGDSGGPLMYFSLVKHQFELIGIVSYGTGCGHANHAGIYTRVSAYLDWIETIIKK</sequence>
<evidence type="ECO:0000259" key="4">
    <source>
        <dbReference type="PROSITE" id="PS50240"/>
    </source>
</evidence>
<reference evidence="5" key="1">
    <citation type="submission" date="2021-02" db="EMBL/GenBank/DDBJ databases">
        <authorList>
            <person name="Nowell W R."/>
        </authorList>
    </citation>
    <scope>NUCLEOTIDE SEQUENCE</scope>
</reference>
<evidence type="ECO:0000256" key="2">
    <source>
        <dbReference type="ARBA" id="ARBA00024195"/>
    </source>
</evidence>
<evidence type="ECO:0000256" key="1">
    <source>
        <dbReference type="ARBA" id="ARBA00023157"/>
    </source>
</evidence>
<dbReference type="PRINTS" id="PR00722">
    <property type="entry name" value="CHYMOTRYPSIN"/>
</dbReference>
<keyword evidence="3" id="KW-0378">Hydrolase</keyword>
<evidence type="ECO:0000256" key="3">
    <source>
        <dbReference type="RuleBase" id="RU363034"/>
    </source>
</evidence>
<dbReference type="PANTHER" id="PTHR24252">
    <property type="entry name" value="ACROSIN-RELATED"/>
    <property type="match status" value="1"/>
</dbReference>